<dbReference type="AlphaFoldDB" id="A0A934I1A5"/>
<keyword evidence="3" id="KW-1185">Reference proteome</keyword>
<gene>
    <name evidence="2" type="ORF">JDV75_11625</name>
</gene>
<reference evidence="2" key="1">
    <citation type="submission" date="2020-12" db="EMBL/GenBank/DDBJ databases">
        <title>Genome public.</title>
        <authorList>
            <person name="Sun Q."/>
        </authorList>
    </citation>
    <scope>NUCLEOTIDE SEQUENCE</scope>
    <source>
        <strain evidence="2">CCM 8863</strain>
    </source>
</reference>
<feature type="transmembrane region" description="Helical" evidence="1">
    <location>
        <begin position="14"/>
        <end position="35"/>
    </location>
</feature>
<dbReference type="RefSeq" id="WP_198739397.1">
    <property type="nucleotide sequence ID" value="NZ_JAEIOS010000015.1"/>
</dbReference>
<keyword evidence="1" id="KW-1133">Transmembrane helix</keyword>
<evidence type="ECO:0000256" key="1">
    <source>
        <dbReference type="SAM" id="Phobius"/>
    </source>
</evidence>
<comment type="caution">
    <text evidence="2">The sequence shown here is derived from an EMBL/GenBank/DDBJ whole genome shotgun (WGS) entry which is preliminary data.</text>
</comment>
<sequence length="95" mass="10486">MTQSTYAMSLLRDAGGLGLSGLILMLLFIAMPVTAVRLELRRNSDPFRLILVFSLVTLLPGLGFLIWYVIYRREQLRDLRDAAATGDGPDAGDTD</sequence>
<organism evidence="2 3">
    <name type="scientific">Corynebacterium meridianum</name>
    <dbReference type="NCBI Taxonomy" id="2765363"/>
    <lineage>
        <taxon>Bacteria</taxon>
        <taxon>Bacillati</taxon>
        <taxon>Actinomycetota</taxon>
        <taxon>Actinomycetes</taxon>
        <taxon>Mycobacteriales</taxon>
        <taxon>Corynebacteriaceae</taxon>
        <taxon>Corynebacterium</taxon>
    </lineage>
</organism>
<keyword evidence="1" id="KW-0472">Membrane</keyword>
<proteinExistence type="predicted"/>
<accession>A0A934I1A5</accession>
<dbReference type="EMBL" id="JAEIOS010000015">
    <property type="protein sequence ID" value="MBI8990402.1"/>
    <property type="molecule type" value="Genomic_DNA"/>
</dbReference>
<name>A0A934I1A5_9CORY</name>
<evidence type="ECO:0008006" key="4">
    <source>
        <dbReference type="Google" id="ProtNLM"/>
    </source>
</evidence>
<dbReference type="Proteomes" id="UP000645966">
    <property type="component" value="Unassembled WGS sequence"/>
</dbReference>
<evidence type="ECO:0000313" key="2">
    <source>
        <dbReference type="EMBL" id="MBI8990402.1"/>
    </source>
</evidence>
<evidence type="ECO:0000313" key="3">
    <source>
        <dbReference type="Proteomes" id="UP000645966"/>
    </source>
</evidence>
<protein>
    <recommendedName>
        <fullName evidence="4">Phospholipase_D-nuclease N-terminal</fullName>
    </recommendedName>
</protein>
<keyword evidence="1" id="KW-0812">Transmembrane</keyword>
<feature type="transmembrane region" description="Helical" evidence="1">
    <location>
        <begin position="47"/>
        <end position="70"/>
    </location>
</feature>